<keyword evidence="10" id="KW-1185">Reference proteome</keyword>
<evidence type="ECO:0000313" key="9">
    <source>
        <dbReference type="EMBL" id="MBP2016891.1"/>
    </source>
</evidence>
<evidence type="ECO:0000256" key="2">
    <source>
        <dbReference type="ARBA" id="ARBA00007998"/>
    </source>
</evidence>
<dbReference type="RefSeq" id="WP_209465029.1">
    <property type="nucleotide sequence ID" value="NZ_JAGGLG010000001.1"/>
</dbReference>
<gene>
    <name evidence="9" type="ORF">J2Z79_000264</name>
</gene>
<organism evidence="9 10">
    <name type="scientific">Symbiobacterium terraclitae</name>
    <dbReference type="NCBI Taxonomy" id="557451"/>
    <lineage>
        <taxon>Bacteria</taxon>
        <taxon>Bacillati</taxon>
        <taxon>Bacillota</taxon>
        <taxon>Clostridia</taxon>
        <taxon>Eubacteriales</taxon>
        <taxon>Symbiobacteriaceae</taxon>
        <taxon>Symbiobacterium</taxon>
    </lineage>
</organism>
<feature type="transmembrane region" description="Helical" evidence="8">
    <location>
        <begin position="283"/>
        <end position="309"/>
    </location>
</feature>
<feature type="transmembrane region" description="Helical" evidence="8">
    <location>
        <begin position="50"/>
        <end position="73"/>
    </location>
</feature>
<dbReference type="PANTHER" id="PTHR34975:SF2">
    <property type="entry name" value="SPORE GERMINATION PROTEIN A2"/>
    <property type="match status" value="1"/>
</dbReference>
<comment type="subcellular location">
    <subcellularLocation>
        <location evidence="1">Membrane</location>
        <topology evidence="1">Multi-pass membrane protein</topology>
    </subcellularLocation>
</comment>
<dbReference type="NCBIfam" id="TIGR00912">
    <property type="entry name" value="2A0309"/>
    <property type="match status" value="1"/>
</dbReference>
<dbReference type="EMBL" id="JAGGLG010000001">
    <property type="protein sequence ID" value="MBP2016891.1"/>
    <property type="molecule type" value="Genomic_DNA"/>
</dbReference>
<feature type="transmembrane region" description="Helical" evidence="8">
    <location>
        <begin position="119"/>
        <end position="143"/>
    </location>
</feature>
<evidence type="ECO:0000256" key="4">
    <source>
        <dbReference type="ARBA" id="ARBA00022544"/>
    </source>
</evidence>
<accession>A0ABS4JPV2</accession>
<keyword evidence="4" id="KW-0309">Germination</keyword>
<evidence type="ECO:0000256" key="6">
    <source>
        <dbReference type="ARBA" id="ARBA00022989"/>
    </source>
</evidence>
<dbReference type="Pfam" id="PF03845">
    <property type="entry name" value="Spore_permease"/>
    <property type="match status" value="1"/>
</dbReference>
<feature type="transmembrane region" description="Helical" evidence="8">
    <location>
        <begin position="345"/>
        <end position="367"/>
    </location>
</feature>
<sequence length="378" mass="40590">MAERPRSAGCARTRAQISHYQLLCLTFTLHFTAAMIVLPGTLAKFGHSGAWLAPLVAFLLAALPVSLMLGLLVRRHPGLGLAELSGGLIGHVPGRILGLAISVFSLVIAALTLRDVVEVTPVAILPATPAWALALPFLLVAVYGAYSGVEVLARLAYFCVLGQGLIILLVFATLAGMMNPLWLLPFWERTPGQLLQAVWAPIGWFAEAWSFLPLAVLADRSSQAGRALVLGAALAAFTLMALTAVAIMVFGHQLVAQFTFPVYSLVQQIAIGEFVERLDVLMVAIWLMGMLVKASTHLWVAMSSGGYALGIKSERALLPALGLATYILMSLIPSLSWLFEFSTKAWTPLSISLGLGVPGLLLLASWVRQRRRRGEMST</sequence>
<dbReference type="PANTHER" id="PTHR34975">
    <property type="entry name" value="SPORE GERMINATION PROTEIN A2"/>
    <property type="match status" value="1"/>
</dbReference>
<feature type="transmembrane region" description="Helical" evidence="8">
    <location>
        <begin position="94"/>
        <end position="113"/>
    </location>
</feature>
<evidence type="ECO:0000256" key="3">
    <source>
        <dbReference type="ARBA" id="ARBA00022448"/>
    </source>
</evidence>
<feature type="transmembrane region" description="Helical" evidence="8">
    <location>
        <begin position="20"/>
        <end position="38"/>
    </location>
</feature>
<comment type="similarity">
    <text evidence="2">Belongs to the amino acid-polyamine-organocation (APC) superfamily. Spore germination protein (SGP) (TC 2.A.3.9) family.</text>
</comment>
<keyword evidence="7 8" id="KW-0472">Membrane</keyword>
<keyword evidence="6 8" id="KW-1133">Transmembrane helix</keyword>
<proteinExistence type="inferred from homology"/>
<evidence type="ECO:0000256" key="5">
    <source>
        <dbReference type="ARBA" id="ARBA00022692"/>
    </source>
</evidence>
<dbReference type="InterPro" id="IPR004761">
    <property type="entry name" value="Spore_GerAB"/>
</dbReference>
<evidence type="ECO:0000256" key="8">
    <source>
        <dbReference type="SAM" id="Phobius"/>
    </source>
</evidence>
<comment type="caution">
    <text evidence="9">The sequence shown here is derived from an EMBL/GenBank/DDBJ whole genome shotgun (WGS) entry which is preliminary data.</text>
</comment>
<keyword evidence="5 8" id="KW-0812">Transmembrane</keyword>
<feature type="transmembrane region" description="Helical" evidence="8">
    <location>
        <begin position="316"/>
        <end position="339"/>
    </location>
</feature>
<feature type="transmembrane region" description="Helical" evidence="8">
    <location>
        <begin position="229"/>
        <end position="251"/>
    </location>
</feature>
<dbReference type="Proteomes" id="UP001519289">
    <property type="component" value="Unassembled WGS sequence"/>
</dbReference>
<feature type="transmembrane region" description="Helical" evidence="8">
    <location>
        <begin position="198"/>
        <end position="217"/>
    </location>
</feature>
<reference evidence="9 10" key="1">
    <citation type="submission" date="2021-03" db="EMBL/GenBank/DDBJ databases">
        <title>Genomic Encyclopedia of Type Strains, Phase IV (KMG-IV): sequencing the most valuable type-strain genomes for metagenomic binning, comparative biology and taxonomic classification.</title>
        <authorList>
            <person name="Goeker M."/>
        </authorList>
    </citation>
    <scope>NUCLEOTIDE SEQUENCE [LARGE SCALE GENOMIC DNA]</scope>
    <source>
        <strain evidence="9 10">DSM 27138</strain>
    </source>
</reference>
<protein>
    <submittedName>
        <fullName evidence="9">Spore germination protein KB</fullName>
    </submittedName>
</protein>
<name>A0ABS4JPV2_9FIRM</name>
<evidence type="ECO:0000256" key="7">
    <source>
        <dbReference type="ARBA" id="ARBA00023136"/>
    </source>
</evidence>
<evidence type="ECO:0000313" key="10">
    <source>
        <dbReference type="Proteomes" id="UP001519289"/>
    </source>
</evidence>
<feature type="transmembrane region" description="Helical" evidence="8">
    <location>
        <begin position="155"/>
        <end position="178"/>
    </location>
</feature>
<keyword evidence="3" id="KW-0813">Transport</keyword>
<evidence type="ECO:0000256" key="1">
    <source>
        <dbReference type="ARBA" id="ARBA00004141"/>
    </source>
</evidence>